<evidence type="ECO:0000313" key="2">
    <source>
        <dbReference type="Proteomes" id="UP001147747"/>
    </source>
</evidence>
<dbReference type="AlphaFoldDB" id="A0A9W9W2D9"/>
<name>A0A9W9W2D9_9EURO</name>
<accession>A0A9W9W2D9</accession>
<organism evidence="1 2">
    <name type="scientific">Penicillium cosmopolitanum</name>
    <dbReference type="NCBI Taxonomy" id="1131564"/>
    <lineage>
        <taxon>Eukaryota</taxon>
        <taxon>Fungi</taxon>
        <taxon>Dikarya</taxon>
        <taxon>Ascomycota</taxon>
        <taxon>Pezizomycotina</taxon>
        <taxon>Eurotiomycetes</taxon>
        <taxon>Eurotiomycetidae</taxon>
        <taxon>Eurotiales</taxon>
        <taxon>Aspergillaceae</taxon>
        <taxon>Penicillium</taxon>
    </lineage>
</organism>
<sequence length="144" mass="15769">MASSSSQNIMEWEEELLSCLFSLSVLIQDSISVLSDGASTTANGPSTLDGLEIYLRSSQDMWMNSVYNLRIVLFESLAGLFEDGASKMNYVTDLVQVLGTLSLEARQGVEKCLLNLLNSLGDNKKLVVDDCWTPDSLLSSMHGH</sequence>
<reference evidence="1" key="2">
    <citation type="journal article" date="2023" name="IMA Fungus">
        <title>Comparative genomic study of the Penicillium genus elucidates a diverse pangenome and 15 lateral gene transfer events.</title>
        <authorList>
            <person name="Petersen C."/>
            <person name="Sorensen T."/>
            <person name="Nielsen M.R."/>
            <person name="Sondergaard T.E."/>
            <person name="Sorensen J.L."/>
            <person name="Fitzpatrick D.A."/>
            <person name="Frisvad J.C."/>
            <person name="Nielsen K.L."/>
        </authorList>
    </citation>
    <scope>NUCLEOTIDE SEQUENCE</scope>
    <source>
        <strain evidence="1">IBT 29677</strain>
    </source>
</reference>
<evidence type="ECO:0000313" key="1">
    <source>
        <dbReference type="EMBL" id="KAJ5397211.1"/>
    </source>
</evidence>
<protein>
    <submittedName>
        <fullName evidence="1">Uncharacterized protein</fullName>
    </submittedName>
</protein>
<dbReference type="EMBL" id="JAPZBU010000006">
    <property type="protein sequence ID" value="KAJ5397211.1"/>
    <property type="molecule type" value="Genomic_DNA"/>
</dbReference>
<dbReference type="RefSeq" id="XP_056489263.1">
    <property type="nucleotide sequence ID" value="XM_056629961.1"/>
</dbReference>
<reference evidence="1" key="1">
    <citation type="submission" date="2022-12" db="EMBL/GenBank/DDBJ databases">
        <authorList>
            <person name="Petersen C."/>
        </authorList>
    </citation>
    <scope>NUCLEOTIDE SEQUENCE</scope>
    <source>
        <strain evidence="1">IBT 29677</strain>
    </source>
</reference>
<dbReference type="Proteomes" id="UP001147747">
    <property type="component" value="Unassembled WGS sequence"/>
</dbReference>
<dbReference type="GeneID" id="81368941"/>
<proteinExistence type="predicted"/>
<dbReference type="OrthoDB" id="4159781at2759"/>
<gene>
    <name evidence="1" type="ORF">N7509_005324</name>
</gene>
<comment type="caution">
    <text evidence="1">The sequence shown here is derived from an EMBL/GenBank/DDBJ whole genome shotgun (WGS) entry which is preliminary data.</text>
</comment>
<keyword evidence="2" id="KW-1185">Reference proteome</keyword>